<proteinExistence type="inferred from homology"/>
<evidence type="ECO:0000256" key="1">
    <source>
        <dbReference type="ARBA" id="ARBA00010617"/>
    </source>
</evidence>
<dbReference type="Proteomes" id="UP000007523">
    <property type="component" value="Chromosome"/>
</dbReference>
<dbReference type="InterPro" id="IPR001128">
    <property type="entry name" value="Cyt_P450"/>
</dbReference>
<dbReference type="CDD" id="cd20620">
    <property type="entry name" value="CYP132-like"/>
    <property type="match status" value="1"/>
</dbReference>
<dbReference type="InterPro" id="IPR036396">
    <property type="entry name" value="Cyt_P450_sf"/>
</dbReference>
<keyword evidence="10" id="KW-1185">Reference proteome</keyword>
<keyword evidence="4 8" id="KW-0560">Oxidoreductase</keyword>
<dbReference type="AlphaFoldDB" id="H6NDN0"/>
<evidence type="ECO:0000256" key="2">
    <source>
        <dbReference type="ARBA" id="ARBA00022617"/>
    </source>
</evidence>
<dbReference type="Pfam" id="PF00067">
    <property type="entry name" value="p450"/>
    <property type="match status" value="1"/>
</dbReference>
<organism evidence="9 10">
    <name type="scientific">Paenibacillus mucilaginosus 3016</name>
    <dbReference type="NCBI Taxonomy" id="1116391"/>
    <lineage>
        <taxon>Bacteria</taxon>
        <taxon>Bacillati</taxon>
        <taxon>Bacillota</taxon>
        <taxon>Bacilli</taxon>
        <taxon>Bacillales</taxon>
        <taxon>Paenibacillaceae</taxon>
        <taxon>Paenibacillus</taxon>
    </lineage>
</organism>
<dbReference type="KEGG" id="pmq:PM3016_4624"/>
<dbReference type="STRING" id="1116391.PM3016_4624"/>
<evidence type="ECO:0000256" key="8">
    <source>
        <dbReference type="RuleBase" id="RU000461"/>
    </source>
</evidence>
<dbReference type="HOGENOM" id="CLU_001570_5_1_9"/>
<evidence type="ECO:0000256" key="3">
    <source>
        <dbReference type="ARBA" id="ARBA00022723"/>
    </source>
</evidence>
<keyword evidence="5 7" id="KW-0408">Iron</keyword>
<dbReference type="Gene3D" id="1.10.630.10">
    <property type="entry name" value="Cytochrome P450"/>
    <property type="match status" value="1"/>
</dbReference>
<dbReference type="InterPro" id="IPR002401">
    <property type="entry name" value="Cyt_P450_E_grp-I"/>
</dbReference>
<evidence type="ECO:0000256" key="4">
    <source>
        <dbReference type="ARBA" id="ARBA00023002"/>
    </source>
</evidence>
<evidence type="ECO:0000256" key="5">
    <source>
        <dbReference type="ARBA" id="ARBA00023004"/>
    </source>
</evidence>
<dbReference type="PRINTS" id="PR00385">
    <property type="entry name" value="P450"/>
</dbReference>
<keyword evidence="3 7" id="KW-0479">Metal-binding</keyword>
<dbReference type="EMBL" id="CP003235">
    <property type="protein sequence ID" value="AFC31370.1"/>
    <property type="molecule type" value="Genomic_DNA"/>
</dbReference>
<comment type="cofactor">
    <cofactor evidence="7">
        <name>heme</name>
        <dbReference type="ChEBI" id="CHEBI:30413"/>
    </cofactor>
</comment>
<dbReference type="GO" id="GO:0020037">
    <property type="term" value="F:heme binding"/>
    <property type="evidence" value="ECO:0007669"/>
    <property type="project" value="InterPro"/>
</dbReference>
<dbReference type="GO" id="GO:0005506">
    <property type="term" value="F:iron ion binding"/>
    <property type="evidence" value="ECO:0007669"/>
    <property type="project" value="InterPro"/>
</dbReference>
<dbReference type="InterPro" id="IPR050196">
    <property type="entry name" value="Cytochrome_P450_Monoox"/>
</dbReference>
<evidence type="ECO:0000256" key="7">
    <source>
        <dbReference type="PIRSR" id="PIRSR602401-1"/>
    </source>
</evidence>
<sequence length="464" mass="52904">MTKTQAGVPGPRPVPLLGNLLSIGAEPHVFFAKCAEQYGPVVRIKLDPRRDTFLITRPQDIQHVLNQTQRYFAKGYHRDPILSRVLGNGLVTSEGSFWLRQRRLSQPAFHHHRIRSYADIMTAYAQRMLAAWEHEESRDIHADMMQCTMEIVAKTLFDVDLHAEDGRSNPVGEALDAVFHEYVKQYTSVMRRLLDLLPVSVPVPGDKKLQESVEQLNRIILDIIDRRQAEGTEDRGDLLSMLLLARDEDGTGMTREQLRDEIMTLFLAGHETTANVLSWTLYLLAREPEAEGKLLEELDRVLGGQPPAFEHIPLLTYTQSVVKESMRLYPPVWLISREPIEDVEIGGYTLPAGCEISVCQWVMHRLPEYFEEPEQFQPERWTPEFEKSLPAGVYIPFGAGPRVCIGNQFAMMEAVLLLASIGQRFRLTLEPGHKVLLEPSITLRPQNGIRVRVWKRSAEQEKAD</sequence>
<accession>H6NDN0</accession>
<evidence type="ECO:0000256" key="6">
    <source>
        <dbReference type="ARBA" id="ARBA00023033"/>
    </source>
</evidence>
<feature type="binding site" description="axial binding residue" evidence="7">
    <location>
        <position position="404"/>
    </location>
    <ligand>
        <name>heme</name>
        <dbReference type="ChEBI" id="CHEBI:30413"/>
    </ligand>
    <ligandPart>
        <name>Fe</name>
        <dbReference type="ChEBI" id="CHEBI:18248"/>
    </ligandPart>
</feature>
<dbReference type="PRINTS" id="PR00463">
    <property type="entry name" value="EP450I"/>
</dbReference>
<dbReference type="SUPFAM" id="SSF48264">
    <property type="entry name" value="Cytochrome P450"/>
    <property type="match status" value="1"/>
</dbReference>
<dbReference type="InterPro" id="IPR017972">
    <property type="entry name" value="Cyt_P450_CS"/>
</dbReference>
<name>H6NDN0_9BACL</name>
<evidence type="ECO:0000313" key="10">
    <source>
        <dbReference type="Proteomes" id="UP000007523"/>
    </source>
</evidence>
<protein>
    <submittedName>
        <fullName evidence="9">Cytochrome P450 hydroxylase</fullName>
    </submittedName>
</protein>
<gene>
    <name evidence="9" type="ORF">PM3016_4624</name>
</gene>
<reference evidence="9 10" key="1">
    <citation type="journal article" date="2012" name="J. Bacteriol.">
        <title>Complete Genome Sequence of Paenibacillus mucilaginosus 3016, a Bacterium Functional as Microbial Fertilizer.</title>
        <authorList>
            <person name="Ma M."/>
            <person name="Wang Z."/>
            <person name="Li L."/>
            <person name="Jiang X."/>
            <person name="Guan D."/>
            <person name="Cao F."/>
            <person name="Chen H."/>
            <person name="Wang X."/>
            <person name="Shen D."/>
            <person name="Du B."/>
            <person name="Li J."/>
        </authorList>
    </citation>
    <scope>NUCLEOTIDE SEQUENCE [LARGE SCALE GENOMIC DNA]</scope>
    <source>
        <strain evidence="9 10">3016</strain>
    </source>
</reference>
<evidence type="ECO:0000313" key="9">
    <source>
        <dbReference type="EMBL" id="AFC31370.1"/>
    </source>
</evidence>
<keyword evidence="6 8" id="KW-0503">Monooxygenase</keyword>
<dbReference type="PANTHER" id="PTHR24291">
    <property type="entry name" value="CYTOCHROME P450 FAMILY 4"/>
    <property type="match status" value="1"/>
</dbReference>
<keyword evidence="2 7" id="KW-0349">Heme</keyword>
<dbReference type="PANTHER" id="PTHR24291:SF50">
    <property type="entry name" value="BIFUNCTIONAL ALBAFLAVENONE MONOOXYGENASE_TERPENE SYNTHASE"/>
    <property type="match status" value="1"/>
</dbReference>
<dbReference type="RefSeq" id="WP_014371095.1">
    <property type="nucleotide sequence ID" value="NC_016935.1"/>
</dbReference>
<dbReference type="PROSITE" id="PS00086">
    <property type="entry name" value="CYTOCHROME_P450"/>
    <property type="match status" value="1"/>
</dbReference>
<dbReference type="GO" id="GO:0004497">
    <property type="term" value="F:monooxygenase activity"/>
    <property type="evidence" value="ECO:0007669"/>
    <property type="project" value="UniProtKB-KW"/>
</dbReference>
<dbReference type="GO" id="GO:0016705">
    <property type="term" value="F:oxidoreductase activity, acting on paired donors, with incorporation or reduction of molecular oxygen"/>
    <property type="evidence" value="ECO:0007669"/>
    <property type="project" value="InterPro"/>
</dbReference>
<comment type="similarity">
    <text evidence="1 8">Belongs to the cytochrome P450 family.</text>
</comment>